<name>A0A0C2Y8B7_HEBCY</name>
<reference evidence="1 2" key="1">
    <citation type="submission" date="2014-04" db="EMBL/GenBank/DDBJ databases">
        <authorList>
            <consortium name="DOE Joint Genome Institute"/>
            <person name="Kuo A."/>
            <person name="Gay G."/>
            <person name="Dore J."/>
            <person name="Kohler A."/>
            <person name="Nagy L.G."/>
            <person name="Floudas D."/>
            <person name="Copeland A."/>
            <person name="Barry K.W."/>
            <person name="Cichocki N."/>
            <person name="Veneault-Fourrey C."/>
            <person name="LaButti K."/>
            <person name="Lindquist E.A."/>
            <person name="Lipzen A."/>
            <person name="Lundell T."/>
            <person name="Morin E."/>
            <person name="Murat C."/>
            <person name="Sun H."/>
            <person name="Tunlid A."/>
            <person name="Henrissat B."/>
            <person name="Grigoriev I.V."/>
            <person name="Hibbett D.S."/>
            <person name="Martin F."/>
            <person name="Nordberg H.P."/>
            <person name="Cantor M.N."/>
            <person name="Hua S.X."/>
        </authorList>
    </citation>
    <scope>NUCLEOTIDE SEQUENCE [LARGE SCALE GENOMIC DNA]</scope>
    <source>
        <strain evidence="2">h7</strain>
    </source>
</reference>
<evidence type="ECO:0000313" key="1">
    <source>
        <dbReference type="EMBL" id="KIM37252.1"/>
    </source>
</evidence>
<protein>
    <submittedName>
        <fullName evidence="1">Uncharacterized protein</fullName>
    </submittedName>
</protein>
<sequence>MSLCSTHINNPYPPDIEQCAPEESVIYNFRVLEISTALPLHPLSQRTTYDL</sequence>
<keyword evidence="2" id="KW-1185">Reference proteome</keyword>
<organism evidence="1 2">
    <name type="scientific">Hebeloma cylindrosporum</name>
    <dbReference type="NCBI Taxonomy" id="76867"/>
    <lineage>
        <taxon>Eukaryota</taxon>
        <taxon>Fungi</taxon>
        <taxon>Dikarya</taxon>
        <taxon>Basidiomycota</taxon>
        <taxon>Agaricomycotina</taxon>
        <taxon>Agaricomycetes</taxon>
        <taxon>Agaricomycetidae</taxon>
        <taxon>Agaricales</taxon>
        <taxon>Agaricineae</taxon>
        <taxon>Hymenogastraceae</taxon>
        <taxon>Hebeloma</taxon>
    </lineage>
</organism>
<dbReference type="Proteomes" id="UP000053424">
    <property type="component" value="Unassembled WGS sequence"/>
</dbReference>
<gene>
    <name evidence="1" type="ORF">M413DRAFT_448565</name>
</gene>
<accession>A0A0C2Y8B7</accession>
<dbReference type="HOGENOM" id="CLU_3106613_0_0_1"/>
<proteinExistence type="predicted"/>
<reference evidence="2" key="2">
    <citation type="submission" date="2015-01" db="EMBL/GenBank/DDBJ databases">
        <title>Evolutionary Origins and Diversification of the Mycorrhizal Mutualists.</title>
        <authorList>
            <consortium name="DOE Joint Genome Institute"/>
            <consortium name="Mycorrhizal Genomics Consortium"/>
            <person name="Kohler A."/>
            <person name="Kuo A."/>
            <person name="Nagy L.G."/>
            <person name="Floudas D."/>
            <person name="Copeland A."/>
            <person name="Barry K.W."/>
            <person name="Cichocki N."/>
            <person name="Veneault-Fourrey C."/>
            <person name="LaButti K."/>
            <person name="Lindquist E.A."/>
            <person name="Lipzen A."/>
            <person name="Lundell T."/>
            <person name="Morin E."/>
            <person name="Murat C."/>
            <person name="Riley R."/>
            <person name="Ohm R."/>
            <person name="Sun H."/>
            <person name="Tunlid A."/>
            <person name="Henrissat B."/>
            <person name="Grigoriev I.V."/>
            <person name="Hibbett D.S."/>
            <person name="Martin F."/>
        </authorList>
    </citation>
    <scope>NUCLEOTIDE SEQUENCE [LARGE SCALE GENOMIC DNA]</scope>
    <source>
        <strain evidence="2">h7</strain>
    </source>
</reference>
<dbReference type="AlphaFoldDB" id="A0A0C2Y8B7"/>
<dbReference type="EMBL" id="KN831798">
    <property type="protein sequence ID" value="KIM37252.1"/>
    <property type="molecule type" value="Genomic_DNA"/>
</dbReference>
<evidence type="ECO:0000313" key="2">
    <source>
        <dbReference type="Proteomes" id="UP000053424"/>
    </source>
</evidence>